<dbReference type="EMBL" id="VEPZ02001457">
    <property type="protein sequence ID" value="KAE8671973.1"/>
    <property type="molecule type" value="Genomic_DNA"/>
</dbReference>
<dbReference type="InterPro" id="IPR012946">
    <property type="entry name" value="X8"/>
</dbReference>
<dbReference type="PANTHER" id="PTHR48200">
    <property type="entry name" value="PROTEIN, PUTATIVE-RELATED"/>
    <property type="match status" value="1"/>
</dbReference>
<name>A0A6A2X978_HIBSY</name>
<dbReference type="Pfam" id="PF07983">
    <property type="entry name" value="X8"/>
    <property type="match status" value="1"/>
</dbReference>
<evidence type="ECO:0000256" key="2">
    <source>
        <dbReference type="SAM" id="SignalP"/>
    </source>
</evidence>
<dbReference type="SMART" id="SM00768">
    <property type="entry name" value="X8"/>
    <property type="match status" value="1"/>
</dbReference>
<proteinExistence type="predicted"/>
<protein>
    <submittedName>
        <fullName evidence="4">Major pollen allergen Ole e 10</fullName>
    </submittedName>
</protein>
<evidence type="ECO:0000256" key="1">
    <source>
        <dbReference type="ARBA" id="ARBA00022729"/>
    </source>
</evidence>
<feature type="chain" id="PRO_5025525861" evidence="2">
    <location>
        <begin position="26"/>
        <end position="414"/>
    </location>
</feature>
<evidence type="ECO:0000313" key="4">
    <source>
        <dbReference type="EMBL" id="KAE8671973.1"/>
    </source>
</evidence>
<evidence type="ECO:0000259" key="3">
    <source>
        <dbReference type="SMART" id="SM00768"/>
    </source>
</evidence>
<dbReference type="Pfam" id="PF24924">
    <property type="entry name" value="DUF7745"/>
    <property type="match status" value="1"/>
</dbReference>
<feature type="domain" description="X8" evidence="3">
    <location>
        <begin position="40"/>
        <end position="122"/>
    </location>
</feature>
<reference evidence="4" key="1">
    <citation type="submission" date="2019-09" db="EMBL/GenBank/DDBJ databases">
        <title>Draft genome information of white flower Hibiscus syriacus.</title>
        <authorList>
            <person name="Kim Y.-M."/>
        </authorList>
    </citation>
    <scope>NUCLEOTIDE SEQUENCE [LARGE SCALE GENOMIC DNA]</scope>
    <source>
        <strain evidence="4">YM2019G1</strain>
    </source>
</reference>
<organism evidence="4 5">
    <name type="scientific">Hibiscus syriacus</name>
    <name type="common">Rose of Sharon</name>
    <dbReference type="NCBI Taxonomy" id="106335"/>
    <lineage>
        <taxon>Eukaryota</taxon>
        <taxon>Viridiplantae</taxon>
        <taxon>Streptophyta</taxon>
        <taxon>Embryophyta</taxon>
        <taxon>Tracheophyta</taxon>
        <taxon>Spermatophyta</taxon>
        <taxon>Magnoliopsida</taxon>
        <taxon>eudicotyledons</taxon>
        <taxon>Gunneridae</taxon>
        <taxon>Pentapetalae</taxon>
        <taxon>rosids</taxon>
        <taxon>malvids</taxon>
        <taxon>Malvales</taxon>
        <taxon>Malvaceae</taxon>
        <taxon>Malvoideae</taxon>
        <taxon>Hibiscus</taxon>
    </lineage>
</organism>
<dbReference type="AlphaFoldDB" id="A0A6A2X978"/>
<accession>A0A6A2X978</accession>
<gene>
    <name evidence="4" type="ORF">F3Y22_tig00111877pilonHSYRG00264</name>
</gene>
<feature type="signal peptide" evidence="2">
    <location>
        <begin position="1"/>
        <end position="25"/>
    </location>
</feature>
<dbReference type="Gene3D" id="1.20.58.1040">
    <property type="match status" value="1"/>
</dbReference>
<dbReference type="PANTHER" id="PTHR48200:SF1">
    <property type="entry name" value="AMINOTRANSFERASE-LIKE PLANT MOBILE DOMAIN-CONTAINING PROTEIN"/>
    <property type="match status" value="1"/>
</dbReference>
<keyword evidence="5" id="KW-1185">Reference proteome</keyword>
<dbReference type="Proteomes" id="UP000436088">
    <property type="component" value="Unassembled WGS sequence"/>
</dbReference>
<keyword evidence="1 2" id="KW-0732">Signal</keyword>
<sequence length="414" mass="46105">MKPLSSVAFLLHGTVVFHLLSSAAAGTIRGGGSFVDNRMKFCLPKPGVGDAQLQRNLEWACKQGIDCRPIQPGGACAEPSTVKSRAAFAMNSYFKFKGSDSACDFQGSGAITPTDPIPKGRFKGANPSLTVTDSRARHISGKTQISWKNDRKQKFNQRYGDIALLLHVKTNEPLIRVLVQFWNLGYSCFTFNQEDMVPTIEEYTTLLHCESIKLERAYIKHIKSQPFKNGLAKIAGVDEKWDALTQPWWNCLSNFRNESTHHRPSQPRPFGLSTIVEELAEVDSLDVFSSFKSGFTSTSRRLMGLPTVDLTLLGYAPLLALRQYGAHQFVPATYGLSISEFMYHGDSYKKMIKEAVESWKKDKACQDDLRKESSYPKGRDVEAASCYHVRSPKHSSETCKALAEEGGMAYTICT</sequence>
<comment type="caution">
    <text evidence="4">The sequence shown here is derived from an EMBL/GenBank/DDBJ whole genome shotgun (WGS) entry which is preliminary data.</text>
</comment>
<dbReference type="InterPro" id="IPR056647">
    <property type="entry name" value="DUF7745"/>
</dbReference>
<evidence type="ECO:0000313" key="5">
    <source>
        <dbReference type="Proteomes" id="UP000436088"/>
    </source>
</evidence>